<dbReference type="RefSeq" id="WP_133343936.1">
    <property type="nucleotide sequence ID" value="NZ_SMZO01000050.1"/>
</dbReference>
<evidence type="ECO:0000256" key="1">
    <source>
        <dbReference type="SAM" id="Phobius"/>
    </source>
</evidence>
<feature type="transmembrane region" description="Helical" evidence="1">
    <location>
        <begin position="174"/>
        <end position="200"/>
    </location>
</feature>
<dbReference type="EMBL" id="SMZO01000050">
    <property type="protein sequence ID" value="TDL85126.1"/>
    <property type="molecule type" value="Genomic_DNA"/>
</dbReference>
<feature type="transmembrane region" description="Helical" evidence="1">
    <location>
        <begin position="231"/>
        <end position="252"/>
    </location>
</feature>
<keyword evidence="3" id="KW-1185">Reference proteome</keyword>
<feature type="transmembrane region" description="Helical" evidence="1">
    <location>
        <begin position="76"/>
        <end position="94"/>
    </location>
</feature>
<evidence type="ECO:0000313" key="3">
    <source>
        <dbReference type="Proteomes" id="UP000294562"/>
    </source>
</evidence>
<feature type="transmembrane region" description="Helical" evidence="1">
    <location>
        <begin position="286"/>
        <end position="313"/>
    </location>
</feature>
<comment type="caution">
    <text evidence="2">The sequence shown here is derived from an EMBL/GenBank/DDBJ whole genome shotgun (WGS) entry which is preliminary data.</text>
</comment>
<dbReference type="PANTHER" id="PTHR30503:SF3">
    <property type="entry name" value="INNER MEMBRANE PROTEIN YEDI"/>
    <property type="match status" value="1"/>
</dbReference>
<dbReference type="Pfam" id="PF05661">
    <property type="entry name" value="DUF808"/>
    <property type="match status" value="1"/>
</dbReference>
<gene>
    <name evidence="2" type="ORF">E2L05_16320</name>
</gene>
<reference evidence="2 3" key="1">
    <citation type="submission" date="2019-03" db="EMBL/GenBank/DDBJ databases">
        <title>Rhodobacteraceae bacterium SM1902, a new member of the family Rhodobacteraceae isolated from Yantai.</title>
        <authorList>
            <person name="Sun Y."/>
        </authorList>
    </citation>
    <scope>NUCLEOTIDE SEQUENCE [LARGE SCALE GENOMIC DNA]</scope>
    <source>
        <strain evidence="2 3">SM1902</strain>
    </source>
</reference>
<keyword evidence="1" id="KW-1133">Transmembrane helix</keyword>
<name>A0A4R6ASK9_9RHOB</name>
<dbReference type="OrthoDB" id="9814178at2"/>
<protein>
    <submittedName>
        <fullName evidence="2">DUF808 domain-containing protein</fullName>
    </submittedName>
</protein>
<proteinExistence type="predicted"/>
<keyword evidence="1" id="KW-0472">Membrane</keyword>
<dbReference type="GO" id="GO:0005886">
    <property type="term" value="C:plasma membrane"/>
    <property type="evidence" value="ECO:0007669"/>
    <property type="project" value="TreeGrafter"/>
</dbReference>
<organism evidence="2 3">
    <name type="scientific">Meridianimarinicoccus aquatilis</name>
    <dbReference type="NCBI Taxonomy" id="2552766"/>
    <lineage>
        <taxon>Bacteria</taxon>
        <taxon>Pseudomonadati</taxon>
        <taxon>Pseudomonadota</taxon>
        <taxon>Alphaproteobacteria</taxon>
        <taxon>Rhodobacterales</taxon>
        <taxon>Paracoccaceae</taxon>
        <taxon>Meridianimarinicoccus</taxon>
    </lineage>
</organism>
<dbReference type="InterPro" id="IPR008526">
    <property type="entry name" value="YedI"/>
</dbReference>
<keyword evidence="1" id="KW-0812">Transmembrane</keyword>
<dbReference type="AlphaFoldDB" id="A0A4R6ASK9"/>
<dbReference type="PIRSF" id="PIRSF016660">
    <property type="entry name" value="YedI"/>
    <property type="match status" value="1"/>
</dbReference>
<dbReference type="Proteomes" id="UP000294562">
    <property type="component" value="Unassembled WGS sequence"/>
</dbReference>
<accession>A0A4R6ASK9</accession>
<sequence length="328" mass="33703">MASGLLALLDDVAAIAKVAAASIDDVGSMAIKAGAKSAGVVIDDAAVTPRYVVGFSAKRELPIIWAITKGSLRNKLLVLLPGALLLGFFAPWAITPLLMFGGLFLCFEGAEKVVETVWHKGHHDGAHGGTTATNPPGTPADLEKARVASAIKTDFILSAEIMALTLSSVPEAGFLQQAAVLAIVAVGITALVYGAVAVIVKADDVGVAMADRDGTLIPALGRGIVRAMPGLLKALTAIGMVAMLMVGGGILLHGLEVLGVPLPQHLVHNIAHLVAGIPSVGVALEWIVNAALTMVIGFVIGVVLIPIVTKVVIPFVRLFTRRKADGDA</sequence>
<evidence type="ECO:0000313" key="2">
    <source>
        <dbReference type="EMBL" id="TDL85126.1"/>
    </source>
</evidence>
<dbReference type="PANTHER" id="PTHR30503">
    <property type="entry name" value="INNER MEMBRANE PROTEIN YEDI"/>
    <property type="match status" value="1"/>
</dbReference>